<dbReference type="SUPFAM" id="SSF53850">
    <property type="entry name" value="Periplasmic binding protein-like II"/>
    <property type="match status" value="1"/>
</dbReference>
<feature type="domain" description="HTH lysR-type" evidence="5">
    <location>
        <begin position="2"/>
        <end position="59"/>
    </location>
</feature>
<dbReference type="GO" id="GO:0000976">
    <property type="term" value="F:transcription cis-regulatory region binding"/>
    <property type="evidence" value="ECO:0007669"/>
    <property type="project" value="TreeGrafter"/>
</dbReference>
<dbReference type="Gene3D" id="3.40.190.290">
    <property type="match status" value="1"/>
</dbReference>
<organism evidence="6 7">
    <name type="scientific">Kibdelosporangium phytohabitans</name>
    <dbReference type="NCBI Taxonomy" id="860235"/>
    <lineage>
        <taxon>Bacteria</taxon>
        <taxon>Bacillati</taxon>
        <taxon>Actinomycetota</taxon>
        <taxon>Actinomycetes</taxon>
        <taxon>Pseudonocardiales</taxon>
        <taxon>Pseudonocardiaceae</taxon>
        <taxon>Kibdelosporangium</taxon>
    </lineage>
</organism>
<evidence type="ECO:0000256" key="1">
    <source>
        <dbReference type="ARBA" id="ARBA00009437"/>
    </source>
</evidence>
<reference evidence="6 7" key="1">
    <citation type="submission" date="2015-07" db="EMBL/GenBank/DDBJ databases">
        <title>Genome sequencing of Kibdelosporangium phytohabitans.</title>
        <authorList>
            <person name="Qin S."/>
            <person name="Xing K."/>
        </authorList>
    </citation>
    <scope>NUCLEOTIDE SEQUENCE [LARGE SCALE GENOMIC DNA]</scope>
    <source>
        <strain evidence="6 7">KLBMP1111</strain>
    </source>
</reference>
<evidence type="ECO:0000256" key="2">
    <source>
        <dbReference type="ARBA" id="ARBA00023015"/>
    </source>
</evidence>
<keyword evidence="7" id="KW-1185">Reference proteome</keyword>
<name>A0A0N9I717_9PSEU</name>
<evidence type="ECO:0000256" key="3">
    <source>
        <dbReference type="ARBA" id="ARBA00023125"/>
    </source>
</evidence>
<dbReference type="Proteomes" id="UP000063699">
    <property type="component" value="Chromosome"/>
</dbReference>
<protein>
    <submittedName>
        <fullName evidence="6">LysR family transcriptional regulator</fullName>
    </submittedName>
</protein>
<dbReference type="SUPFAM" id="SSF46785">
    <property type="entry name" value="Winged helix' DNA-binding domain"/>
    <property type="match status" value="1"/>
</dbReference>
<dbReference type="OrthoDB" id="8417889at2"/>
<dbReference type="STRING" id="860235.AOZ06_28360"/>
<dbReference type="Gene3D" id="1.10.10.10">
    <property type="entry name" value="Winged helix-like DNA-binding domain superfamily/Winged helix DNA-binding domain"/>
    <property type="match status" value="1"/>
</dbReference>
<dbReference type="PRINTS" id="PR00039">
    <property type="entry name" value="HTHLYSR"/>
</dbReference>
<dbReference type="GO" id="GO:0003700">
    <property type="term" value="F:DNA-binding transcription factor activity"/>
    <property type="evidence" value="ECO:0007669"/>
    <property type="project" value="InterPro"/>
</dbReference>
<comment type="similarity">
    <text evidence="1">Belongs to the LysR transcriptional regulatory family.</text>
</comment>
<dbReference type="EMBL" id="CP012752">
    <property type="protein sequence ID" value="ALG10288.1"/>
    <property type="molecule type" value="Genomic_DNA"/>
</dbReference>
<accession>A0A0N9I717</accession>
<keyword evidence="4" id="KW-0804">Transcription</keyword>
<proteinExistence type="inferred from homology"/>
<sequence length="307" mass="32282">MPNLDLLVTFLAIHRTGSLTAAAARRGLTQPAVSGQLAKLEQELGRQLFARAGRGVVPTAYADDLAARVGPHLDQLTAELGPDATAAGTVRLAGPAELMTARILPTLAPLTARGLRLRVTLGVAQDLLKALVDDQVDIVVSAIRPKRGTVAATTFVDEEFVLVGPPALARTVNARQLAEEPVKALAHLPLVAYDDDLPIIRRYWRSEFGRRPPNATSVTVADLRAVLAAVVAGAGVSVLPRYIAEPALTAGSVEVLHQAQVQPLNTLFLATRADGLTDRATALVHDHLKARAGAWAPSRNPAGPAGT</sequence>
<keyword evidence="2" id="KW-0805">Transcription regulation</keyword>
<dbReference type="RefSeq" id="WP_054292191.1">
    <property type="nucleotide sequence ID" value="NZ_CP012752.1"/>
</dbReference>
<dbReference type="InterPro" id="IPR036390">
    <property type="entry name" value="WH_DNA-bd_sf"/>
</dbReference>
<evidence type="ECO:0000259" key="5">
    <source>
        <dbReference type="PROSITE" id="PS50931"/>
    </source>
</evidence>
<evidence type="ECO:0000256" key="4">
    <source>
        <dbReference type="ARBA" id="ARBA00023163"/>
    </source>
</evidence>
<evidence type="ECO:0000313" key="6">
    <source>
        <dbReference type="EMBL" id="ALG10288.1"/>
    </source>
</evidence>
<dbReference type="InterPro" id="IPR000847">
    <property type="entry name" value="LysR_HTH_N"/>
</dbReference>
<dbReference type="KEGG" id="kphy:AOZ06_28360"/>
<dbReference type="PANTHER" id="PTHR30126">
    <property type="entry name" value="HTH-TYPE TRANSCRIPTIONAL REGULATOR"/>
    <property type="match status" value="1"/>
</dbReference>
<dbReference type="Pfam" id="PF00126">
    <property type="entry name" value="HTH_1"/>
    <property type="match status" value="1"/>
</dbReference>
<dbReference type="InterPro" id="IPR036388">
    <property type="entry name" value="WH-like_DNA-bd_sf"/>
</dbReference>
<gene>
    <name evidence="6" type="ORF">AOZ06_28360</name>
</gene>
<dbReference type="PANTHER" id="PTHR30126:SF39">
    <property type="entry name" value="HTH-TYPE TRANSCRIPTIONAL REGULATOR CYSL"/>
    <property type="match status" value="1"/>
</dbReference>
<dbReference type="AlphaFoldDB" id="A0A0N9I717"/>
<dbReference type="CDD" id="cd05466">
    <property type="entry name" value="PBP2_LTTR_substrate"/>
    <property type="match status" value="1"/>
</dbReference>
<dbReference type="PROSITE" id="PS50931">
    <property type="entry name" value="HTH_LYSR"/>
    <property type="match status" value="1"/>
</dbReference>
<dbReference type="InterPro" id="IPR005119">
    <property type="entry name" value="LysR_subst-bd"/>
</dbReference>
<evidence type="ECO:0000313" key="7">
    <source>
        <dbReference type="Proteomes" id="UP000063699"/>
    </source>
</evidence>
<dbReference type="Pfam" id="PF03466">
    <property type="entry name" value="LysR_substrate"/>
    <property type="match status" value="1"/>
</dbReference>
<keyword evidence="3" id="KW-0238">DNA-binding</keyword>